<dbReference type="GO" id="GO:0005886">
    <property type="term" value="C:plasma membrane"/>
    <property type="evidence" value="ECO:0007669"/>
    <property type="project" value="UniProtKB-SubCell"/>
</dbReference>
<evidence type="ECO:0000256" key="9">
    <source>
        <dbReference type="ARBA" id="ARBA00023136"/>
    </source>
</evidence>
<evidence type="ECO:0000256" key="7">
    <source>
        <dbReference type="ARBA" id="ARBA00022927"/>
    </source>
</evidence>
<sequence length="574" mass="61716">MIATVKVDETPAVLYVKKFRALCDMHSVRFGSTDSFSAFMRQLAEDRKFAMDFWALAGKFSNREGGQLSDEQMLNAIVQEIAGCSVTAADDKLKPQINDFARILAGEDVSSPVVHEEDEVVVASPAAVPPPPMKAIETSTSQPSAAPAFSRSSERISEQAFNSDLKSSPLPEPDARVEDQLTSGLDDHTSSRESGLTQHQLDEALLRLELNSLELKLHLDNIDSRMSRMEPHLEELASKVSGVRDRESVGRIAAGPITRPEQVREPITEPVREKSRPMQESVGRAVEKSRLVLEPQPVPLINSADDDDPSISIPLQGYSQRRISRSVGLFAALLLIGVGGFFFLHRQYGASLWADFGPSLHERYDAALHELHGVVKGRAADGSGSAEVSSTTGAGTAAANDSSPAQDAPSASAQVASAPVVSEPAEQNTNEPTKAVTESQAAISKTDAHLRHKSHALAVPEEPELVETSRGVSDGGLEGPVSVAPGVMEENLVVSRVPAYPDVAKADRVEGPVVMQAIITKNGTVGHLHVLQGDPMLRSAASEAVSKWRYRPYTVNGKPVEVATTVTVDFKLNR</sequence>
<dbReference type="EMBL" id="RSDW01000001">
    <property type="protein sequence ID" value="RSL16987.1"/>
    <property type="molecule type" value="Genomic_DNA"/>
</dbReference>
<keyword evidence="4" id="KW-1003">Cell membrane</keyword>
<keyword evidence="5" id="KW-0997">Cell inner membrane</keyword>
<dbReference type="NCBIfam" id="TIGR01352">
    <property type="entry name" value="tonB_Cterm"/>
    <property type="match status" value="1"/>
</dbReference>
<dbReference type="InterPro" id="IPR006260">
    <property type="entry name" value="TonB/TolA_C"/>
</dbReference>
<keyword evidence="7" id="KW-0653">Protein transport</keyword>
<dbReference type="PANTHER" id="PTHR33446">
    <property type="entry name" value="PROTEIN TONB-RELATED"/>
    <property type="match status" value="1"/>
</dbReference>
<organism evidence="13 14">
    <name type="scientific">Edaphobacter aggregans</name>
    <dbReference type="NCBI Taxonomy" id="570835"/>
    <lineage>
        <taxon>Bacteria</taxon>
        <taxon>Pseudomonadati</taxon>
        <taxon>Acidobacteriota</taxon>
        <taxon>Terriglobia</taxon>
        <taxon>Terriglobales</taxon>
        <taxon>Acidobacteriaceae</taxon>
        <taxon>Edaphobacter</taxon>
    </lineage>
</organism>
<comment type="similarity">
    <text evidence="2">Belongs to the TonB family.</text>
</comment>
<feature type="region of interest" description="Disordered" evidence="10">
    <location>
        <begin position="380"/>
        <end position="477"/>
    </location>
</feature>
<evidence type="ECO:0000256" key="1">
    <source>
        <dbReference type="ARBA" id="ARBA00004383"/>
    </source>
</evidence>
<dbReference type="Pfam" id="PF03544">
    <property type="entry name" value="TonB_C"/>
    <property type="match status" value="1"/>
</dbReference>
<evidence type="ECO:0000256" key="8">
    <source>
        <dbReference type="ARBA" id="ARBA00022989"/>
    </source>
</evidence>
<dbReference type="SUPFAM" id="SSF74653">
    <property type="entry name" value="TolA/TonB C-terminal domain"/>
    <property type="match status" value="1"/>
</dbReference>
<evidence type="ECO:0000313" key="14">
    <source>
        <dbReference type="Proteomes" id="UP000269669"/>
    </source>
</evidence>
<dbReference type="InterPro" id="IPR037682">
    <property type="entry name" value="TonB_C"/>
</dbReference>
<dbReference type="GO" id="GO:0055085">
    <property type="term" value="P:transmembrane transport"/>
    <property type="evidence" value="ECO:0007669"/>
    <property type="project" value="InterPro"/>
</dbReference>
<gene>
    <name evidence="13" type="ORF">EDE15_2515</name>
</gene>
<evidence type="ECO:0000256" key="3">
    <source>
        <dbReference type="ARBA" id="ARBA00022448"/>
    </source>
</evidence>
<dbReference type="InterPro" id="IPR051045">
    <property type="entry name" value="TonB-dependent_transducer"/>
</dbReference>
<comment type="subcellular location">
    <subcellularLocation>
        <location evidence="1">Cell inner membrane</location>
        <topology evidence="1">Single-pass membrane protein</topology>
        <orientation evidence="1">Periplasmic side</orientation>
    </subcellularLocation>
</comment>
<dbReference type="OrthoDB" id="9816142at2"/>
<feature type="region of interest" description="Disordered" evidence="10">
    <location>
        <begin position="125"/>
        <end position="176"/>
    </location>
</feature>
<accession>A0A3R9QHY3</accession>
<keyword evidence="9 11" id="KW-0472">Membrane</keyword>
<evidence type="ECO:0000256" key="10">
    <source>
        <dbReference type="SAM" id="MobiDB-lite"/>
    </source>
</evidence>
<dbReference type="AlphaFoldDB" id="A0A3R9QHY3"/>
<protein>
    <submittedName>
        <fullName evidence="13">TonB family protein</fullName>
    </submittedName>
</protein>
<evidence type="ECO:0000256" key="11">
    <source>
        <dbReference type="SAM" id="Phobius"/>
    </source>
</evidence>
<keyword evidence="6 11" id="KW-0812">Transmembrane</keyword>
<dbReference type="GO" id="GO:0015031">
    <property type="term" value="P:protein transport"/>
    <property type="evidence" value="ECO:0007669"/>
    <property type="project" value="UniProtKB-KW"/>
</dbReference>
<evidence type="ECO:0000256" key="4">
    <source>
        <dbReference type="ARBA" id="ARBA00022475"/>
    </source>
</evidence>
<keyword evidence="8 11" id="KW-1133">Transmembrane helix</keyword>
<dbReference type="PROSITE" id="PS52015">
    <property type="entry name" value="TONB_CTD"/>
    <property type="match status" value="1"/>
</dbReference>
<evidence type="ECO:0000256" key="6">
    <source>
        <dbReference type="ARBA" id="ARBA00022692"/>
    </source>
</evidence>
<comment type="caution">
    <text evidence="13">The sequence shown here is derived from an EMBL/GenBank/DDBJ whole genome shotgun (WGS) entry which is preliminary data.</text>
</comment>
<evidence type="ECO:0000259" key="12">
    <source>
        <dbReference type="PROSITE" id="PS52015"/>
    </source>
</evidence>
<evidence type="ECO:0000256" key="2">
    <source>
        <dbReference type="ARBA" id="ARBA00006555"/>
    </source>
</evidence>
<keyword evidence="14" id="KW-1185">Reference proteome</keyword>
<name>A0A3R9QHY3_9BACT</name>
<reference evidence="13 14" key="1">
    <citation type="submission" date="2018-12" db="EMBL/GenBank/DDBJ databases">
        <title>Sequencing of bacterial isolates from soil warming experiment in Harvard Forest, Massachusetts, USA.</title>
        <authorList>
            <person name="Deangelis K."/>
        </authorList>
    </citation>
    <scope>NUCLEOTIDE SEQUENCE [LARGE SCALE GENOMIC DNA]</scope>
    <source>
        <strain evidence="13 14">EB153</strain>
    </source>
</reference>
<evidence type="ECO:0000313" key="13">
    <source>
        <dbReference type="EMBL" id="RSL16987.1"/>
    </source>
</evidence>
<feature type="domain" description="TonB C-terminal" evidence="12">
    <location>
        <begin position="485"/>
        <end position="574"/>
    </location>
</feature>
<feature type="compositionally biased region" description="Polar residues" evidence="10">
    <location>
        <begin position="427"/>
        <end position="443"/>
    </location>
</feature>
<evidence type="ECO:0000256" key="5">
    <source>
        <dbReference type="ARBA" id="ARBA00022519"/>
    </source>
</evidence>
<dbReference type="Gene3D" id="3.30.1150.10">
    <property type="match status" value="1"/>
</dbReference>
<keyword evidence="3" id="KW-0813">Transport</keyword>
<feature type="compositionally biased region" description="Low complexity" evidence="10">
    <location>
        <begin position="382"/>
        <end position="426"/>
    </location>
</feature>
<dbReference type="Proteomes" id="UP000269669">
    <property type="component" value="Unassembled WGS sequence"/>
</dbReference>
<proteinExistence type="inferred from homology"/>
<feature type="transmembrane region" description="Helical" evidence="11">
    <location>
        <begin position="326"/>
        <end position="344"/>
    </location>
</feature>